<organism evidence="4">
    <name type="scientific">Schistocephalus solidus</name>
    <name type="common">Tapeworm</name>
    <dbReference type="NCBI Taxonomy" id="70667"/>
    <lineage>
        <taxon>Eukaryota</taxon>
        <taxon>Metazoa</taxon>
        <taxon>Spiralia</taxon>
        <taxon>Lophotrochozoa</taxon>
        <taxon>Platyhelminthes</taxon>
        <taxon>Cestoda</taxon>
        <taxon>Eucestoda</taxon>
        <taxon>Diphyllobothriidea</taxon>
        <taxon>Diphyllobothriidae</taxon>
        <taxon>Schistocephalus</taxon>
    </lineage>
</organism>
<dbReference type="Proteomes" id="UP000275846">
    <property type="component" value="Unassembled WGS sequence"/>
</dbReference>
<accession>A0A183SFR9</accession>
<evidence type="ECO:0000313" key="3">
    <source>
        <dbReference type="Proteomes" id="UP000275846"/>
    </source>
</evidence>
<gene>
    <name evidence="2" type="ORF">SSLN_LOCUS3067</name>
</gene>
<protein>
    <submittedName>
        <fullName evidence="2 4">Uncharacterized protein</fullName>
    </submittedName>
</protein>
<feature type="region of interest" description="Disordered" evidence="1">
    <location>
        <begin position="1"/>
        <end position="67"/>
    </location>
</feature>
<dbReference type="WBParaSite" id="SSLN_0000316701-mRNA-1">
    <property type="protein sequence ID" value="SSLN_0000316701-mRNA-1"/>
    <property type="gene ID" value="SSLN_0000316701"/>
</dbReference>
<evidence type="ECO:0000313" key="2">
    <source>
        <dbReference type="EMBL" id="VDL89452.1"/>
    </source>
</evidence>
<evidence type="ECO:0000256" key="1">
    <source>
        <dbReference type="SAM" id="MobiDB-lite"/>
    </source>
</evidence>
<sequence length="67" mass="6980">MCQQRHTYLPPHPGSDNDKACPAGTAAAKPVSPSPPPISPPRPPHPPNHGANPPLEWCQLHAPPTGG</sequence>
<reference evidence="4" key="1">
    <citation type="submission" date="2016-06" db="UniProtKB">
        <authorList>
            <consortium name="WormBaseParasite"/>
        </authorList>
    </citation>
    <scope>IDENTIFICATION</scope>
</reference>
<reference evidence="2 3" key="2">
    <citation type="submission" date="2018-11" db="EMBL/GenBank/DDBJ databases">
        <authorList>
            <consortium name="Pathogen Informatics"/>
        </authorList>
    </citation>
    <scope>NUCLEOTIDE SEQUENCE [LARGE SCALE GENOMIC DNA]</scope>
    <source>
        <strain evidence="2 3">NST_G2</strain>
    </source>
</reference>
<feature type="compositionally biased region" description="Pro residues" evidence="1">
    <location>
        <begin position="32"/>
        <end position="47"/>
    </location>
</feature>
<evidence type="ECO:0000313" key="4">
    <source>
        <dbReference type="WBParaSite" id="SSLN_0000316701-mRNA-1"/>
    </source>
</evidence>
<dbReference type="EMBL" id="UYSU01032417">
    <property type="protein sequence ID" value="VDL89452.1"/>
    <property type="molecule type" value="Genomic_DNA"/>
</dbReference>
<name>A0A183SFR9_SCHSO</name>
<keyword evidence="3" id="KW-1185">Reference proteome</keyword>
<proteinExistence type="predicted"/>
<dbReference type="AlphaFoldDB" id="A0A183SFR9"/>